<keyword evidence="7" id="KW-0378">Hydrolase</keyword>
<dbReference type="PANTHER" id="PTHR42781">
    <property type="entry name" value="SPERMIDINE/PUTRESCINE IMPORT ATP-BINDING PROTEIN POTA"/>
    <property type="match status" value="1"/>
</dbReference>
<dbReference type="GO" id="GO:0015418">
    <property type="term" value="F:ABC-type quaternary ammonium compound transporting activity"/>
    <property type="evidence" value="ECO:0007669"/>
    <property type="project" value="UniProtKB-EC"/>
</dbReference>
<dbReference type="PANTHER" id="PTHR42781:SF4">
    <property type="entry name" value="SPERMIDINE_PUTRESCINE IMPORT ATP-BINDING PROTEIN POTA"/>
    <property type="match status" value="1"/>
</dbReference>
<keyword evidence="4" id="KW-1278">Translocase</keyword>
<dbReference type="SMART" id="SM00382">
    <property type="entry name" value="AAA"/>
    <property type="match status" value="1"/>
</dbReference>
<organism evidence="7 8">
    <name type="scientific">Lactobacillus paragasseri JV-V03</name>
    <dbReference type="NCBI Taxonomy" id="525326"/>
    <lineage>
        <taxon>Bacteria</taxon>
        <taxon>Bacillati</taxon>
        <taxon>Bacillota</taxon>
        <taxon>Bacilli</taxon>
        <taxon>Lactobacillales</taxon>
        <taxon>Lactobacillaceae</taxon>
        <taxon>Lactobacillus</taxon>
    </lineage>
</organism>
<dbReference type="GO" id="GO:0005524">
    <property type="term" value="F:ATP binding"/>
    <property type="evidence" value="ECO:0007669"/>
    <property type="project" value="UniProtKB-KW"/>
</dbReference>
<dbReference type="InterPro" id="IPR003439">
    <property type="entry name" value="ABC_transporter-like_ATP-bd"/>
</dbReference>
<dbReference type="InterPro" id="IPR017871">
    <property type="entry name" value="ABC_transporter-like_CS"/>
</dbReference>
<comment type="caution">
    <text evidence="7">The sequence shown here is derived from an EMBL/GenBank/DDBJ whole genome shotgun (WGS) entry which is preliminary data.</text>
</comment>
<dbReference type="EMBL" id="ACGO02000001">
    <property type="protein sequence ID" value="EFJ70639.1"/>
    <property type="molecule type" value="Genomic_DNA"/>
</dbReference>
<dbReference type="InterPro" id="IPR013611">
    <property type="entry name" value="Transp-assoc_OB_typ2"/>
</dbReference>
<evidence type="ECO:0000256" key="1">
    <source>
        <dbReference type="ARBA" id="ARBA00022448"/>
    </source>
</evidence>
<evidence type="ECO:0000256" key="3">
    <source>
        <dbReference type="ARBA" id="ARBA00022840"/>
    </source>
</evidence>
<dbReference type="InterPro" id="IPR050093">
    <property type="entry name" value="ABC_SmlMolc_Importer"/>
</dbReference>
<reference evidence="7 8" key="1">
    <citation type="submission" date="2010-06" db="EMBL/GenBank/DDBJ databases">
        <authorList>
            <person name="Muzny D."/>
            <person name="Qin X."/>
            <person name="Buhay C."/>
            <person name="Dugan-Rocha S."/>
            <person name="Ding Y."/>
            <person name="Chen G."/>
            <person name="Hawes A."/>
            <person name="Holder M."/>
            <person name="Jhangiani S."/>
            <person name="Johnson A."/>
            <person name="Khan Z."/>
            <person name="Li Z."/>
            <person name="Liu W."/>
            <person name="Liu X."/>
            <person name="Perez L."/>
            <person name="Shen H."/>
            <person name="Wang Q."/>
            <person name="Watt J."/>
            <person name="Xi L."/>
            <person name="Xin Y."/>
            <person name="Zhou J."/>
            <person name="Deng J."/>
            <person name="Jiang H."/>
            <person name="Liu Y."/>
            <person name="Qu J."/>
            <person name="Song X.-Z."/>
            <person name="Zhang L."/>
            <person name="Villasana D."/>
            <person name="Johnson A."/>
            <person name="Liu J."/>
            <person name="Liyanage D."/>
            <person name="Lorensuhewa L."/>
            <person name="Robinson T."/>
            <person name="Song A."/>
            <person name="Song B.-B."/>
            <person name="Dinh H."/>
            <person name="Thornton R."/>
            <person name="Coyle M."/>
            <person name="Francisco L."/>
            <person name="Jackson L."/>
            <person name="Javaid M."/>
            <person name="Korchina V."/>
            <person name="Kovar C."/>
            <person name="Mata R."/>
            <person name="Mathew T."/>
            <person name="Ngo R."/>
            <person name="Nguyen L."/>
            <person name="Nguyen N."/>
            <person name="Okwuonu G."/>
            <person name="Ongeri F."/>
            <person name="Pham C."/>
            <person name="Simmons D."/>
            <person name="Wilczek-Boney K."/>
            <person name="Hale W."/>
            <person name="Jakkamsetti A."/>
            <person name="Pham P."/>
            <person name="Ruth R."/>
            <person name="San Lucas F."/>
            <person name="Warren J."/>
            <person name="Zhang J."/>
            <person name="Zhao Z."/>
            <person name="Zhou C."/>
            <person name="Zhu D."/>
            <person name="Lee S."/>
            <person name="Bess C."/>
            <person name="Blankenburg K."/>
            <person name="Forbes L."/>
            <person name="Fu Q."/>
            <person name="Gubbala S."/>
            <person name="Hirani K."/>
            <person name="Jayaseelan J.C."/>
            <person name="Lara F."/>
            <person name="Munidasa M."/>
            <person name="Palculict T."/>
            <person name="Patil S."/>
            <person name="Pu L.-L."/>
            <person name="Saada N."/>
            <person name="Tang L."/>
            <person name="Weissenberger G."/>
            <person name="Zhu Y."/>
            <person name="Hemphill L."/>
            <person name="Shang Y."/>
            <person name="Youmans B."/>
            <person name="Ayvaz T."/>
            <person name="Ross M."/>
            <person name="Santibanez J."/>
            <person name="Aqrawi P."/>
            <person name="Gross S."/>
            <person name="Joshi V."/>
            <person name="Fowler G."/>
            <person name="Nazareth L."/>
            <person name="Reid J."/>
            <person name="Worley K."/>
            <person name="Petrosino J."/>
            <person name="Highlander S."/>
            <person name="Gibbs R."/>
        </authorList>
    </citation>
    <scope>NUCLEOTIDE SEQUENCE [LARGE SCALE GENOMIC DNA]</scope>
    <source>
        <strain evidence="7 8">JV-V03</strain>
    </source>
</reference>
<dbReference type="InterPro" id="IPR008995">
    <property type="entry name" value="Mo/tungstate-bd_C_term_dom"/>
</dbReference>
<feature type="domain" description="ABC transporter" evidence="6">
    <location>
        <begin position="16"/>
        <end position="247"/>
    </location>
</feature>
<evidence type="ECO:0000313" key="8">
    <source>
        <dbReference type="Proteomes" id="UP000003672"/>
    </source>
</evidence>
<dbReference type="GO" id="GO:0016887">
    <property type="term" value="F:ATP hydrolysis activity"/>
    <property type="evidence" value="ECO:0007669"/>
    <property type="project" value="InterPro"/>
</dbReference>
<dbReference type="Gene3D" id="2.40.50.140">
    <property type="entry name" value="Nucleic acid-binding proteins"/>
    <property type="match status" value="1"/>
</dbReference>
<sequence length="359" mass="40588">MGLIVLLNRGIILANLEIKNLVKSYDGKNNILKNISFNIKDGDLVSILGPSGCGKTTTLRIIAGLIPESKGQILLNGKQIINIPVYKRNFGMVFQSYALFPHLNVFDNVAFGLKMHKVSKDEIKDKVTSILNTTGLYQLKEKYPAQLSGGQQQRVSLARALVTNPQLLLMDEPLSNLDAKLRLKMREEIRNLQQKLKMTVLFVTHDQQECFAISDKVLIMKDGHIEQYDTPQNIFHHPRTEYVARFIGYDNFISINSNERNDDHHILVKNTLLTTKESNSNAKILTIRPENILLDQDNHSENSFLGTITSREYLGQSFKYTITSDLGIFQVEEARAKMRSSGDTVTLTLPAKHLHPLSE</sequence>
<dbReference type="InterPro" id="IPR027417">
    <property type="entry name" value="P-loop_NTPase"/>
</dbReference>
<gene>
    <name evidence="7" type="primary">potA2</name>
    <name evidence="7" type="ORF">HMPREF0514_11083</name>
</gene>
<keyword evidence="2" id="KW-0547">Nucleotide-binding</keyword>
<dbReference type="Proteomes" id="UP000003672">
    <property type="component" value="Unassembled WGS sequence"/>
</dbReference>
<accession>A0AA87ABG0</accession>
<dbReference type="SUPFAM" id="SSF52540">
    <property type="entry name" value="P-loop containing nucleoside triphosphate hydrolases"/>
    <property type="match status" value="1"/>
</dbReference>
<dbReference type="PROSITE" id="PS00211">
    <property type="entry name" value="ABC_TRANSPORTER_1"/>
    <property type="match status" value="1"/>
</dbReference>
<dbReference type="GO" id="GO:0043190">
    <property type="term" value="C:ATP-binding cassette (ABC) transporter complex"/>
    <property type="evidence" value="ECO:0007669"/>
    <property type="project" value="InterPro"/>
</dbReference>
<dbReference type="AlphaFoldDB" id="A0AA87ABG0"/>
<dbReference type="Gene3D" id="2.40.50.100">
    <property type="match status" value="1"/>
</dbReference>
<dbReference type="InterPro" id="IPR012340">
    <property type="entry name" value="NA-bd_OB-fold"/>
</dbReference>
<dbReference type="PROSITE" id="PS50893">
    <property type="entry name" value="ABC_TRANSPORTER_2"/>
    <property type="match status" value="1"/>
</dbReference>
<dbReference type="Gene3D" id="3.40.50.300">
    <property type="entry name" value="P-loop containing nucleotide triphosphate hydrolases"/>
    <property type="match status" value="1"/>
</dbReference>
<protein>
    <recommendedName>
        <fullName evidence="5">ABC-type quaternary amine transporter</fullName>
        <ecNumber evidence="5">7.6.2.9</ecNumber>
    </recommendedName>
</protein>
<keyword evidence="3 7" id="KW-0067">ATP-binding</keyword>
<dbReference type="FunFam" id="3.40.50.300:FF:000425">
    <property type="entry name" value="Probable ABC transporter, ATP-binding subunit"/>
    <property type="match status" value="1"/>
</dbReference>
<evidence type="ECO:0000259" key="6">
    <source>
        <dbReference type="PROSITE" id="PS50893"/>
    </source>
</evidence>
<proteinExistence type="predicted"/>
<dbReference type="EC" id="7.6.2.9" evidence="5"/>
<evidence type="ECO:0000256" key="4">
    <source>
        <dbReference type="ARBA" id="ARBA00022967"/>
    </source>
</evidence>
<evidence type="ECO:0000256" key="2">
    <source>
        <dbReference type="ARBA" id="ARBA00022741"/>
    </source>
</evidence>
<name>A0AA87ABG0_9LACO</name>
<dbReference type="Pfam" id="PF08402">
    <property type="entry name" value="TOBE_2"/>
    <property type="match status" value="1"/>
</dbReference>
<evidence type="ECO:0000256" key="5">
    <source>
        <dbReference type="ARBA" id="ARBA00066388"/>
    </source>
</evidence>
<dbReference type="InterPro" id="IPR003593">
    <property type="entry name" value="AAA+_ATPase"/>
</dbReference>
<evidence type="ECO:0000313" key="7">
    <source>
        <dbReference type="EMBL" id="EFJ70639.1"/>
    </source>
</evidence>
<dbReference type="Pfam" id="PF00005">
    <property type="entry name" value="ABC_tran"/>
    <property type="match status" value="1"/>
</dbReference>
<keyword evidence="1" id="KW-0813">Transport</keyword>
<dbReference type="SUPFAM" id="SSF50331">
    <property type="entry name" value="MOP-like"/>
    <property type="match status" value="1"/>
</dbReference>